<sequence length="61" mass="6782">MVEEVHQGNRSIPPAVCTRVGLGLWRHRRHYQPSGGWLVEVGRLTCMSLTTTMLTVESCGS</sequence>
<dbReference type="InParanoid" id="D7FSR4"/>
<evidence type="ECO:0000313" key="2">
    <source>
        <dbReference type="Proteomes" id="UP000002630"/>
    </source>
</evidence>
<dbReference type="Proteomes" id="UP000002630">
    <property type="component" value="Linkage Group LG09"/>
</dbReference>
<dbReference type="AlphaFoldDB" id="D7FSR4"/>
<dbReference type="EMBL" id="FN648418">
    <property type="protein sequence ID" value="CBJ31205.1"/>
    <property type="molecule type" value="Genomic_DNA"/>
</dbReference>
<keyword evidence="2" id="KW-1185">Reference proteome</keyword>
<organism evidence="1 2">
    <name type="scientific">Ectocarpus siliculosus</name>
    <name type="common">Brown alga</name>
    <name type="synonym">Conferva siliculosa</name>
    <dbReference type="NCBI Taxonomy" id="2880"/>
    <lineage>
        <taxon>Eukaryota</taxon>
        <taxon>Sar</taxon>
        <taxon>Stramenopiles</taxon>
        <taxon>Ochrophyta</taxon>
        <taxon>PX clade</taxon>
        <taxon>Phaeophyceae</taxon>
        <taxon>Ectocarpales</taxon>
        <taxon>Ectocarpaceae</taxon>
        <taxon>Ectocarpus</taxon>
    </lineage>
</organism>
<dbReference type="EMBL" id="FN649734">
    <property type="protein sequence ID" value="CBJ31205.1"/>
    <property type="molecule type" value="Genomic_DNA"/>
</dbReference>
<evidence type="ECO:0000313" key="1">
    <source>
        <dbReference type="EMBL" id="CBJ31205.1"/>
    </source>
</evidence>
<name>D7FSR4_ECTSI</name>
<accession>D7FSR4</accession>
<gene>
    <name evidence="1" type="ORF">Esi_0238_0040</name>
</gene>
<reference evidence="1 2" key="1">
    <citation type="journal article" date="2010" name="Nature">
        <title>The Ectocarpus genome and the independent evolution of multicellularity in brown algae.</title>
        <authorList>
            <person name="Cock J.M."/>
            <person name="Sterck L."/>
            <person name="Rouze P."/>
            <person name="Scornet D."/>
            <person name="Allen A.E."/>
            <person name="Amoutzias G."/>
            <person name="Anthouard V."/>
            <person name="Artiguenave F."/>
            <person name="Aury J.M."/>
            <person name="Badger J.H."/>
            <person name="Beszteri B."/>
            <person name="Billiau K."/>
            <person name="Bonnet E."/>
            <person name="Bothwell J.H."/>
            <person name="Bowler C."/>
            <person name="Boyen C."/>
            <person name="Brownlee C."/>
            <person name="Carrano C.J."/>
            <person name="Charrier B."/>
            <person name="Cho G.Y."/>
            <person name="Coelho S.M."/>
            <person name="Collen J."/>
            <person name="Corre E."/>
            <person name="Da Silva C."/>
            <person name="Delage L."/>
            <person name="Delaroque N."/>
            <person name="Dittami S.M."/>
            <person name="Doulbeau S."/>
            <person name="Elias M."/>
            <person name="Farnham G."/>
            <person name="Gachon C.M."/>
            <person name="Gschloessl B."/>
            <person name="Heesch S."/>
            <person name="Jabbari K."/>
            <person name="Jubin C."/>
            <person name="Kawai H."/>
            <person name="Kimura K."/>
            <person name="Kloareg B."/>
            <person name="Kupper F.C."/>
            <person name="Lang D."/>
            <person name="Le Bail A."/>
            <person name="Leblanc C."/>
            <person name="Lerouge P."/>
            <person name="Lohr M."/>
            <person name="Lopez P.J."/>
            <person name="Martens C."/>
            <person name="Maumus F."/>
            <person name="Michel G."/>
            <person name="Miranda-Saavedra D."/>
            <person name="Morales J."/>
            <person name="Moreau H."/>
            <person name="Motomura T."/>
            <person name="Nagasato C."/>
            <person name="Napoli C.A."/>
            <person name="Nelson D.R."/>
            <person name="Nyvall-Collen P."/>
            <person name="Peters A.F."/>
            <person name="Pommier C."/>
            <person name="Potin P."/>
            <person name="Poulain J."/>
            <person name="Quesneville H."/>
            <person name="Read B."/>
            <person name="Rensing S.A."/>
            <person name="Ritter A."/>
            <person name="Rousvoal S."/>
            <person name="Samanta M."/>
            <person name="Samson G."/>
            <person name="Schroeder D.C."/>
            <person name="Segurens B."/>
            <person name="Strittmatter M."/>
            <person name="Tonon T."/>
            <person name="Tregear J.W."/>
            <person name="Valentin K."/>
            <person name="von Dassow P."/>
            <person name="Yamagishi T."/>
            <person name="Van de Peer Y."/>
            <person name="Wincker P."/>
        </authorList>
    </citation>
    <scope>NUCLEOTIDE SEQUENCE [LARGE SCALE GENOMIC DNA]</scope>
    <source>
        <strain evidence="2">Ec32 / CCAP1310/4</strain>
    </source>
</reference>
<protein>
    <submittedName>
        <fullName evidence="1">Uncharacterized protein</fullName>
    </submittedName>
</protein>
<proteinExistence type="predicted"/>